<dbReference type="InterPro" id="IPR006089">
    <property type="entry name" value="Acyl-CoA_DH_CS"/>
</dbReference>
<organism evidence="9">
    <name type="scientific">Alexandrium catenella</name>
    <name type="common">Red tide dinoflagellate</name>
    <name type="synonym">Gonyaulax catenella</name>
    <dbReference type="NCBI Taxonomy" id="2925"/>
    <lineage>
        <taxon>Eukaryota</taxon>
        <taxon>Sar</taxon>
        <taxon>Alveolata</taxon>
        <taxon>Dinophyceae</taxon>
        <taxon>Gonyaulacales</taxon>
        <taxon>Pyrocystaceae</taxon>
        <taxon>Alexandrium</taxon>
    </lineage>
</organism>
<evidence type="ECO:0000256" key="4">
    <source>
        <dbReference type="ARBA" id="ARBA00022827"/>
    </source>
</evidence>
<dbReference type="SUPFAM" id="SSF47203">
    <property type="entry name" value="Acyl-CoA dehydrogenase C-terminal domain-like"/>
    <property type="match status" value="1"/>
</dbReference>
<evidence type="ECO:0000256" key="1">
    <source>
        <dbReference type="ARBA" id="ARBA00001974"/>
    </source>
</evidence>
<keyword evidence="3 6" id="KW-0285">Flavoprotein</keyword>
<dbReference type="AlphaFoldDB" id="A0A7S1R8P0"/>
<dbReference type="PANTHER" id="PTHR48083">
    <property type="entry name" value="MEDIUM-CHAIN SPECIFIC ACYL-COA DEHYDROGENASE, MITOCHONDRIAL-RELATED"/>
    <property type="match status" value="1"/>
</dbReference>
<dbReference type="GO" id="GO:0005737">
    <property type="term" value="C:cytoplasm"/>
    <property type="evidence" value="ECO:0007669"/>
    <property type="project" value="TreeGrafter"/>
</dbReference>
<comment type="similarity">
    <text evidence="2 6">Belongs to the acyl-CoA dehydrogenase family.</text>
</comment>
<name>A0A7S1R8P0_ALECA</name>
<reference evidence="9" key="1">
    <citation type="submission" date="2021-01" db="EMBL/GenBank/DDBJ databases">
        <authorList>
            <person name="Corre E."/>
            <person name="Pelletier E."/>
            <person name="Niang G."/>
            <person name="Scheremetjew M."/>
            <person name="Finn R."/>
            <person name="Kale V."/>
            <person name="Holt S."/>
            <person name="Cochrane G."/>
            <person name="Meng A."/>
            <person name="Brown T."/>
            <person name="Cohen L."/>
        </authorList>
    </citation>
    <scope>NUCLEOTIDE SEQUENCE</scope>
    <source>
        <strain evidence="9">OF101</strain>
    </source>
</reference>
<dbReference type="Pfam" id="PF00441">
    <property type="entry name" value="Acyl-CoA_dh_1"/>
    <property type="match status" value="1"/>
</dbReference>
<accession>A0A7S1R8P0</accession>
<dbReference type="InterPro" id="IPR006091">
    <property type="entry name" value="Acyl-CoA_Oxase/DH_mid-dom"/>
</dbReference>
<dbReference type="Gene3D" id="2.40.110.10">
    <property type="entry name" value="Butyryl-CoA Dehydrogenase, subunit A, domain 2"/>
    <property type="match status" value="1"/>
</dbReference>
<evidence type="ECO:0000259" key="7">
    <source>
        <dbReference type="Pfam" id="PF00441"/>
    </source>
</evidence>
<dbReference type="Gene3D" id="1.20.140.10">
    <property type="entry name" value="Butyryl-CoA Dehydrogenase, subunit A, domain 3"/>
    <property type="match status" value="1"/>
</dbReference>
<dbReference type="GO" id="GO:0033539">
    <property type="term" value="P:fatty acid beta-oxidation using acyl-CoA dehydrogenase"/>
    <property type="evidence" value="ECO:0007669"/>
    <property type="project" value="TreeGrafter"/>
</dbReference>
<dbReference type="InterPro" id="IPR036250">
    <property type="entry name" value="AcylCo_DH-like_C"/>
</dbReference>
<dbReference type="Pfam" id="PF02770">
    <property type="entry name" value="Acyl-CoA_dh_M"/>
    <property type="match status" value="1"/>
</dbReference>
<evidence type="ECO:0000313" key="9">
    <source>
        <dbReference type="EMBL" id="CAD9159078.1"/>
    </source>
</evidence>
<dbReference type="GO" id="GO:0003995">
    <property type="term" value="F:acyl-CoA dehydrogenase activity"/>
    <property type="evidence" value="ECO:0007669"/>
    <property type="project" value="InterPro"/>
</dbReference>
<evidence type="ECO:0000256" key="5">
    <source>
        <dbReference type="ARBA" id="ARBA00023002"/>
    </source>
</evidence>
<evidence type="ECO:0000256" key="6">
    <source>
        <dbReference type="RuleBase" id="RU362125"/>
    </source>
</evidence>
<evidence type="ECO:0000256" key="3">
    <source>
        <dbReference type="ARBA" id="ARBA00022630"/>
    </source>
</evidence>
<keyword evidence="4 6" id="KW-0274">FAD</keyword>
<comment type="cofactor">
    <cofactor evidence="1 6">
        <name>FAD</name>
        <dbReference type="ChEBI" id="CHEBI:57692"/>
    </cofactor>
</comment>
<dbReference type="SUPFAM" id="SSF56645">
    <property type="entry name" value="Acyl-CoA dehydrogenase NM domain-like"/>
    <property type="match status" value="1"/>
</dbReference>
<dbReference type="PROSITE" id="PS00072">
    <property type="entry name" value="ACYL_COA_DH_1"/>
    <property type="match status" value="1"/>
</dbReference>
<feature type="domain" description="Acyl-CoA dehydrogenase/oxidase C-terminal" evidence="7">
    <location>
        <begin position="144"/>
        <end position="298"/>
    </location>
</feature>
<evidence type="ECO:0008006" key="10">
    <source>
        <dbReference type="Google" id="ProtNLM"/>
    </source>
</evidence>
<dbReference type="InterPro" id="IPR009100">
    <property type="entry name" value="AcylCoA_DH/oxidase_NM_dom_sf"/>
</dbReference>
<evidence type="ECO:0000259" key="8">
    <source>
        <dbReference type="Pfam" id="PF02770"/>
    </source>
</evidence>
<dbReference type="InterPro" id="IPR009075">
    <property type="entry name" value="AcylCo_DH/oxidase_C"/>
</dbReference>
<evidence type="ECO:0000256" key="2">
    <source>
        <dbReference type="ARBA" id="ARBA00009347"/>
    </source>
</evidence>
<gene>
    <name evidence="9" type="ORF">ACAT0790_LOCUS35843</name>
</gene>
<sequence length="314" mass="34275">MALGQLAINSMALPPLLAHGTPQHKALAGPVMRGEVWLSLAISEPQAGSDVAGMRTTATREAGGFRVSGQKKWITGGMRADYFTLAVRTGGPGHGGISLLLVDAASPGLTRQKMPMQFDTCHNTAFLTFEDVFVPADRLVGQENHGFGYLMENFNHERFVIAIEACRKSRLCYEESIKYAMRRKTFGKALAEQGVIRQKLAEMARLVEALYDNLERVAFSFSSGVRDRDLGGQCGLLKVNGSRTFEFCAREAAQIFGGNALVRGGQGKLVERLYREVRWTAIPGGSEEIMLDLAIRQALRGAQRPAADQAQAKL</sequence>
<keyword evidence="5 6" id="KW-0560">Oxidoreductase</keyword>
<dbReference type="PANTHER" id="PTHR48083:SF28">
    <property type="entry name" value="ACYL-COA DEHYDROGENASE FAMILY PROTEIN (AFU_ORTHOLOGUE AFUA_6G10880)-RELATED"/>
    <property type="match status" value="1"/>
</dbReference>
<dbReference type="InterPro" id="IPR046373">
    <property type="entry name" value="Acyl-CoA_Oxase/DH_mid-dom_sf"/>
</dbReference>
<dbReference type="InterPro" id="IPR050741">
    <property type="entry name" value="Acyl-CoA_dehydrogenase"/>
</dbReference>
<feature type="domain" description="Acyl-CoA oxidase/dehydrogenase middle" evidence="8">
    <location>
        <begin position="40"/>
        <end position="118"/>
    </location>
</feature>
<proteinExistence type="inferred from homology"/>
<protein>
    <recommendedName>
        <fullName evidence="10">Acyl-CoA dehydrogenase/oxidase C-terminal domain-containing protein</fullName>
    </recommendedName>
</protein>
<dbReference type="EMBL" id="HBGE01059851">
    <property type="protein sequence ID" value="CAD9159078.1"/>
    <property type="molecule type" value="Transcribed_RNA"/>
</dbReference>